<dbReference type="GO" id="GO:0016887">
    <property type="term" value="F:ATP hydrolysis activity"/>
    <property type="evidence" value="ECO:0007669"/>
    <property type="project" value="InterPro"/>
</dbReference>
<reference evidence="9 10" key="1">
    <citation type="journal article" date="2012" name="J. Bacteriol.">
        <title>Genome Sequence of Nitratireductor pacificus Type Strain pht-3B.</title>
        <authorList>
            <person name="Lai Q."/>
            <person name="Li G."/>
            <person name="Shao Z."/>
        </authorList>
    </citation>
    <scope>NUCLEOTIDE SEQUENCE [LARGE SCALE GENOMIC DNA]</scope>
    <source>
        <strain evidence="10">pht-3B</strain>
    </source>
</reference>
<keyword evidence="3" id="KW-0813">Transport</keyword>
<dbReference type="InterPro" id="IPR050388">
    <property type="entry name" value="ABC_Ni/Peptide_Import"/>
</dbReference>
<accession>K2LGK9</accession>
<dbReference type="Proteomes" id="UP000006786">
    <property type="component" value="Unassembled WGS sequence"/>
</dbReference>
<dbReference type="PANTHER" id="PTHR43297:SF2">
    <property type="entry name" value="DIPEPTIDE TRANSPORT ATP-BINDING PROTEIN DPPD"/>
    <property type="match status" value="1"/>
</dbReference>
<organism evidence="9 10">
    <name type="scientific">Nitratireductor pacificus pht-3B</name>
    <dbReference type="NCBI Taxonomy" id="391937"/>
    <lineage>
        <taxon>Bacteria</taxon>
        <taxon>Pseudomonadati</taxon>
        <taxon>Pseudomonadota</taxon>
        <taxon>Alphaproteobacteria</taxon>
        <taxon>Hyphomicrobiales</taxon>
        <taxon>Phyllobacteriaceae</taxon>
        <taxon>Nitratireductor</taxon>
    </lineage>
</organism>
<dbReference type="RefSeq" id="WP_008599228.1">
    <property type="nucleotide sequence ID" value="NZ_AMRM01000035.1"/>
</dbReference>
<gene>
    <name evidence="9" type="ORF">NA2_20654</name>
</gene>
<dbReference type="InterPro" id="IPR003593">
    <property type="entry name" value="AAA+_ATPase"/>
</dbReference>
<keyword evidence="5" id="KW-0547">Nucleotide-binding</keyword>
<dbReference type="PANTHER" id="PTHR43297">
    <property type="entry name" value="OLIGOPEPTIDE TRANSPORT ATP-BINDING PROTEIN APPD"/>
    <property type="match status" value="1"/>
</dbReference>
<evidence type="ECO:0000256" key="5">
    <source>
        <dbReference type="ARBA" id="ARBA00022741"/>
    </source>
</evidence>
<dbReference type="SMART" id="SM00382">
    <property type="entry name" value="AAA"/>
    <property type="match status" value="1"/>
</dbReference>
<dbReference type="InterPro" id="IPR003439">
    <property type="entry name" value="ABC_transporter-like_ATP-bd"/>
</dbReference>
<evidence type="ECO:0000256" key="1">
    <source>
        <dbReference type="ARBA" id="ARBA00004417"/>
    </source>
</evidence>
<dbReference type="eggNOG" id="COG0444">
    <property type="taxonomic scope" value="Bacteria"/>
</dbReference>
<evidence type="ECO:0000256" key="4">
    <source>
        <dbReference type="ARBA" id="ARBA00022475"/>
    </source>
</evidence>
<sequence>MASPVIPLLEVRDLSVHFRTEGQKVTAVDRISFDLAEGEVLGIVGESGSGKSTVALALMQLIATPPGSIDAERLSFKGKDLMSMSDREMRAVRGNEISMIFQEPMSSLNPVFTIGNQLVETICEHEPLTKRQAFAKAVDLLRLVGIPDPEARVTDYPHHLSGGMRQRVMIAMALACAPKLLLADEPTTALDVTIQAQVLELLQHLQGELDMAVVLITHDLGVVAEYTHRVVVMYAGRIVEEAPVADLFAAPQHPYTELLLKSMPPLDEDLHRLLAIPGSVPSPTEMPTGCRFAPRCPYAQNICRETEPAMIRESPARAAACWRLVDYKVPA</sequence>
<comment type="caution">
    <text evidence="9">The sequence shown here is derived from an EMBL/GenBank/DDBJ whole genome shotgun (WGS) entry which is preliminary data.</text>
</comment>
<evidence type="ECO:0000313" key="9">
    <source>
        <dbReference type="EMBL" id="EKF16919.1"/>
    </source>
</evidence>
<keyword evidence="7" id="KW-0472">Membrane</keyword>
<comment type="similarity">
    <text evidence="2">Belongs to the ABC transporter superfamily.</text>
</comment>
<evidence type="ECO:0000256" key="7">
    <source>
        <dbReference type="ARBA" id="ARBA00023136"/>
    </source>
</evidence>
<dbReference type="InterPro" id="IPR013563">
    <property type="entry name" value="Oligopep_ABC_C"/>
</dbReference>
<dbReference type="GO" id="GO:0005886">
    <property type="term" value="C:plasma membrane"/>
    <property type="evidence" value="ECO:0007669"/>
    <property type="project" value="UniProtKB-SubCell"/>
</dbReference>
<dbReference type="PATRIC" id="fig|391937.3.peg.4233"/>
<dbReference type="GO" id="GO:0055085">
    <property type="term" value="P:transmembrane transport"/>
    <property type="evidence" value="ECO:0007669"/>
    <property type="project" value="UniProtKB-ARBA"/>
</dbReference>
<dbReference type="FunFam" id="3.40.50.300:FF:000016">
    <property type="entry name" value="Oligopeptide ABC transporter ATP-binding component"/>
    <property type="match status" value="1"/>
</dbReference>
<protein>
    <submittedName>
        <fullName evidence="9">Oligopeptide ABC transporter ATP-binding protein</fullName>
    </submittedName>
</protein>
<name>K2LGK9_9HYPH</name>
<dbReference type="PROSITE" id="PS00211">
    <property type="entry name" value="ABC_TRANSPORTER_1"/>
    <property type="match status" value="1"/>
</dbReference>
<keyword evidence="10" id="KW-1185">Reference proteome</keyword>
<evidence type="ECO:0000259" key="8">
    <source>
        <dbReference type="PROSITE" id="PS50893"/>
    </source>
</evidence>
<keyword evidence="6 9" id="KW-0067">ATP-binding</keyword>
<dbReference type="STRING" id="391937.NA2_20654"/>
<evidence type="ECO:0000256" key="3">
    <source>
        <dbReference type="ARBA" id="ARBA00022448"/>
    </source>
</evidence>
<dbReference type="InterPro" id="IPR017871">
    <property type="entry name" value="ABC_transporter-like_CS"/>
</dbReference>
<proteinExistence type="inferred from homology"/>
<dbReference type="AlphaFoldDB" id="K2LGK9"/>
<dbReference type="EMBL" id="AMRM01000035">
    <property type="protein sequence ID" value="EKF16919.1"/>
    <property type="molecule type" value="Genomic_DNA"/>
</dbReference>
<dbReference type="InterPro" id="IPR027417">
    <property type="entry name" value="P-loop_NTPase"/>
</dbReference>
<dbReference type="OrthoDB" id="9815712at2"/>
<dbReference type="GO" id="GO:0015833">
    <property type="term" value="P:peptide transport"/>
    <property type="evidence" value="ECO:0007669"/>
    <property type="project" value="InterPro"/>
</dbReference>
<dbReference type="Gene3D" id="3.40.50.300">
    <property type="entry name" value="P-loop containing nucleotide triphosphate hydrolases"/>
    <property type="match status" value="1"/>
</dbReference>
<dbReference type="Pfam" id="PF00005">
    <property type="entry name" value="ABC_tran"/>
    <property type="match status" value="1"/>
</dbReference>
<evidence type="ECO:0000313" key="10">
    <source>
        <dbReference type="Proteomes" id="UP000006786"/>
    </source>
</evidence>
<keyword evidence="4" id="KW-1003">Cell membrane</keyword>
<dbReference type="GO" id="GO:0005524">
    <property type="term" value="F:ATP binding"/>
    <property type="evidence" value="ECO:0007669"/>
    <property type="project" value="UniProtKB-KW"/>
</dbReference>
<comment type="subcellular location">
    <subcellularLocation>
        <location evidence="1">Cell inner membrane</location>
        <topology evidence="1">Peripheral membrane protein</topology>
    </subcellularLocation>
</comment>
<feature type="domain" description="ABC transporter" evidence="8">
    <location>
        <begin position="11"/>
        <end position="260"/>
    </location>
</feature>
<dbReference type="PROSITE" id="PS50893">
    <property type="entry name" value="ABC_TRANSPORTER_2"/>
    <property type="match status" value="1"/>
</dbReference>
<evidence type="ECO:0000256" key="6">
    <source>
        <dbReference type="ARBA" id="ARBA00022840"/>
    </source>
</evidence>
<dbReference type="NCBIfam" id="TIGR01727">
    <property type="entry name" value="oligo_HPY"/>
    <property type="match status" value="1"/>
</dbReference>
<dbReference type="CDD" id="cd03257">
    <property type="entry name" value="ABC_NikE_OppD_transporters"/>
    <property type="match status" value="1"/>
</dbReference>
<evidence type="ECO:0000256" key="2">
    <source>
        <dbReference type="ARBA" id="ARBA00005417"/>
    </source>
</evidence>
<dbReference type="Pfam" id="PF08352">
    <property type="entry name" value="oligo_HPY"/>
    <property type="match status" value="1"/>
</dbReference>
<dbReference type="SUPFAM" id="SSF52540">
    <property type="entry name" value="P-loop containing nucleoside triphosphate hydrolases"/>
    <property type="match status" value="1"/>
</dbReference>